<evidence type="ECO:0000313" key="5">
    <source>
        <dbReference type="Proteomes" id="UP000268727"/>
    </source>
</evidence>
<name>A0A3N1H1A3_9PSEU</name>
<accession>A0A3N1H1A3</accession>
<evidence type="ECO:0000259" key="2">
    <source>
        <dbReference type="Pfam" id="PF11774"/>
    </source>
</evidence>
<dbReference type="GO" id="GO:0016746">
    <property type="term" value="F:acyltransferase activity"/>
    <property type="evidence" value="ECO:0007669"/>
    <property type="project" value="InterPro"/>
</dbReference>
<dbReference type="Pfam" id="PF11774">
    <property type="entry name" value="Lsr2"/>
    <property type="match status" value="1"/>
</dbReference>
<keyword evidence="5" id="KW-1185">Reference proteome</keyword>
<dbReference type="Gene3D" id="3.30.60.230">
    <property type="entry name" value="Lsr2, dimerization domain"/>
    <property type="match status" value="1"/>
</dbReference>
<sequence length="123" mass="13595">MSVNPGEVVRVVVDDLDGHTGHDVRPVSFGLDGVWFEIRLGAANAAALRAVLDRFVRAARRVPGAAPAPPRSTDVHLAQVVRQWARAHGYRISDRGRLSEIVLEAYERAHPGHRHADRSRRTP</sequence>
<feature type="domain" description="Lsr2 dimerization" evidence="2">
    <location>
        <begin position="8"/>
        <end position="62"/>
    </location>
</feature>
<dbReference type="AlphaFoldDB" id="A0A3N1H1A3"/>
<dbReference type="InterPro" id="IPR036625">
    <property type="entry name" value="E3-bd_dom_sf"/>
</dbReference>
<keyword evidence="1" id="KW-0238">DNA-binding</keyword>
<dbReference type="EMBL" id="RJKM01000001">
    <property type="protein sequence ID" value="ROP36166.1"/>
    <property type="molecule type" value="Genomic_DNA"/>
</dbReference>
<dbReference type="InterPro" id="IPR024412">
    <property type="entry name" value="Lsr2_dim_dom"/>
</dbReference>
<proteinExistence type="predicted"/>
<dbReference type="Proteomes" id="UP000268727">
    <property type="component" value="Unassembled WGS sequence"/>
</dbReference>
<dbReference type="InterPro" id="IPR042261">
    <property type="entry name" value="Lsr2-like_dimerization"/>
</dbReference>
<dbReference type="Gene3D" id="4.10.320.10">
    <property type="entry name" value="E3-binding domain"/>
    <property type="match status" value="1"/>
</dbReference>
<dbReference type="GO" id="GO:0003677">
    <property type="term" value="F:DNA binding"/>
    <property type="evidence" value="ECO:0007669"/>
    <property type="project" value="UniProtKB-KW"/>
</dbReference>
<feature type="domain" description="Lsr2 DNA-binding" evidence="3">
    <location>
        <begin position="78"/>
        <end position="109"/>
    </location>
</feature>
<comment type="caution">
    <text evidence="4">The sequence shown here is derived from an EMBL/GenBank/DDBJ whole genome shotgun (WGS) entry which is preliminary data.</text>
</comment>
<dbReference type="InterPro" id="IPR055370">
    <property type="entry name" value="Lsr2_DNA-bd"/>
</dbReference>
<gene>
    <name evidence="4" type="ORF">EDD40_1428</name>
</gene>
<reference evidence="4 5" key="1">
    <citation type="submission" date="2018-11" db="EMBL/GenBank/DDBJ databases">
        <title>Sequencing the genomes of 1000 actinobacteria strains.</title>
        <authorList>
            <person name="Klenk H.-P."/>
        </authorList>
    </citation>
    <scope>NUCLEOTIDE SEQUENCE [LARGE SCALE GENOMIC DNA]</scope>
    <source>
        <strain evidence="4 5">DSM 44231</strain>
    </source>
</reference>
<organism evidence="4 5">
    <name type="scientific">Saccharothrix texasensis</name>
    <dbReference type="NCBI Taxonomy" id="103734"/>
    <lineage>
        <taxon>Bacteria</taxon>
        <taxon>Bacillati</taxon>
        <taxon>Actinomycetota</taxon>
        <taxon>Actinomycetes</taxon>
        <taxon>Pseudonocardiales</taxon>
        <taxon>Pseudonocardiaceae</taxon>
        <taxon>Saccharothrix</taxon>
    </lineage>
</organism>
<protein>
    <submittedName>
        <fullName evidence="4">Lsr2 protein</fullName>
    </submittedName>
</protein>
<dbReference type="Pfam" id="PF23359">
    <property type="entry name" value="Lsr2_DNA-bd"/>
    <property type="match status" value="1"/>
</dbReference>
<dbReference type="OrthoDB" id="4113332at2"/>
<evidence type="ECO:0000313" key="4">
    <source>
        <dbReference type="EMBL" id="ROP36166.1"/>
    </source>
</evidence>
<dbReference type="RefSeq" id="WP_123742198.1">
    <property type="nucleotide sequence ID" value="NZ_RJKM01000001.1"/>
</dbReference>
<evidence type="ECO:0000256" key="1">
    <source>
        <dbReference type="ARBA" id="ARBA00023125"/>
    </source>
</evidence>
<evidence type="ECO:0000259" key="3">
    <source>
        <dbReference type="Pfam" id="PF23359"/>
    </source>
</evidence>